<name>A0A9W4TJ88_9FLAO</name>
<dbReference type="PANTHER" id="PTHR34714">
    <property type="entry name" value="EGF-LIKE DOMAIN-CONTAINING PROTEIN"/>
    <property type="match status" value="1"/>
</dbReference>
<accession>A0A9W4TJ88</accession>
<dbReference type="PANTHER" id="PTHR34714:SF2">
    <property type="entry name" value="EGF-LIKE DOMAIN-CONTAINING PROTEIN"/>
    <property type="match status" value="1"/>
</dbReference>
<proteinExistence type="predicted"/>
<dbReference type="RefSeq" id="WP_263361165.1">
    <property type="nucleotide sequence ID" value="NZ_OX336425.1"/>
</dbReference>
<gene>
    <name evidence="1" type="ORF">TRV642_3830</name>
</gene>
<sequence length="1729" mass="190362">MSNAIAQKSNIHQTISYKEDDVTLLNDTIKPYVLKGIKLGQATNLLFGLKAGLNPKTPNLSPFYAPTIEPLPLIDATVPPSAKIYWKMPKITIHTDVNSLLSAVYPYSVNSLTGDISTFSLPSGPLLVEDLNKSSVITELSKYLGIDLSIQSSYMLVELNNLVGSASHNYTAGTGGDTNEHLTANALKEVNNLNKIAFTSNSKLNATSAKEFIKCFNTIGTHYVSEVTAGDKIFQVFAYQSKAFAELTRAFNASADGKGYVYGIEANSFQYYTTPANSSTGVELGYVSQLGSINIVSEDSLFQDSLKAGLWNDPSRAHGNSIFIAFNSPGKIQLSDFKSVVAVSFKLTPIGNLIPVDESEKGRNYWNRLFKGAMLQKYGDYIRVTYPSQNSYQWKNLLSNSGAWLSTIATPTVNVYDGHLALDKIQLTNREIAKDFSSWSVVMESHKSSTKIPGENVSLFSYLIDTTGPDTPPSIELSGKTAYDNIKMACGQMDGALTIGYTDNSEHKTIVDGILLSSVADDKIKRSTITINSDLFGEQDPILLANQSENLNFSIVTCQTLLYTRGSTAKDAQALAHNCLVWLTDIISNTETISSELAAVRLRASYLAHIAGKLDEEGVTVPYLTYKSYEKYIDTMSKTAGSLNATIYDYQNKITLQKNAELAAKTAEEINDNIKKSGNLLKEYIDAVAVNQGDIATNYDNIIDTKKRELKSTISSFSSLVKGVEDQRMAVRYAKQDFEKAMVDYETTMIIKSVIDISMAFMALGSTIVIPSSSISALVSLGTTAQKIQKILNVTTKIIDLEKIIEKSVKDIVSVANTLDQLKEAQLDTPSSLEWSEMSLNFDASLATTPAEVAGAKAKYVAAFKILVLRAQAMITAQSKIAQINADIMLNEAQKKINEDQKERLNKITKGLNYGSPTKPDLAEVDLLSLTGYVQSQLNQVLSSLAQALVLQDSAVQFELLANPTPIKKFDLNSLHLVMVSQQANIITAKQAFNPPPFIVNDPIRYTIKSVPVKEFTKGNTHVFTIQPSTTEFQPYNMIRINQVVVDIPQIKGSKNGKYRLDLSCQGNPFQDRNPSGEPLVFNTIARHFGPYEYQADNHKPIFGNETGSIAKDITQITPLSTWQVTMPDLTVNQDIDFGGNEFVDIVVSFRIEALAQNALSRFCALQGKLVAKMSHHELIDTLSLMATRIQPLTMRSSAKENTVPQEATLRNMLEQMNKAQGVLKGWDCVLNMLEKPVNKFLAEQYKEKYPTQKPMVVEVGFCVPSPSPIPSFPGTIFTYTKFTVNLAQPLLEFQENNHNYVKVTQLIQSGFIQVGSMFTPKEDQVCPVRLNMGNPEIKWAEKKVIDVSKKPALVGTVGLGMLQGLVDPPLPNGSTGNNNDSHSIVLDFTKGSFITENLNIDTDNAALNLQLSNWFVSNPIYYLINTVVFNDATTLKSLQPTKFKLNVLTTNSLKNILQVFITTSGEQQSNLTINVNEPIPDGYHNSLMINTKIMFSNIFVESFNKGTSNLQVASVNPPNDFTTWSAKVTQGTVSGEANFKNTSSSETRISASGNTIVWPLKDLIFTPTIDNGIQLTYNANQNVPFQNRRLFCGRFGCSWGNWNNYSVDVNVKLTGYYPLEVINSGKNQKIQIASKPPVVSVTPPDLKPTGPCECNDNDLKIQVGNILEQQVPAKLQASMGGIQFSPISVFALYNLLFPTDDFIEMKSAYVPGDLVVLGTFNKYVDDKK</sequence>
<evidence type="ECO:0000313" key="1">
    <source>
        <dbReference type="EMBL" id="CAI2768578.1"/>
    </source>
</evidence>
<organism evidence="1 2">
    <name type="scientific">Flavobacterium collinsii</name>
    <dbReference type="NCBI Taxonomy" id="1114861"/>
    <lineage>
        <taxon>Bacteria</taxon>
        <taxon>Pseudomonadati</taxon>
        <taxon>Bacteroidota</taxon>
        <taxon>Flavobacteriia</taxon>
        <taxon>Flavobacteriales</taxon>
        <taxon>Flavobacteriaceae</taxon>
        <taxon>Flavobacterium</taxon>
    </lineage>
</organism>
<evidence type="ECO:0008006" key="3">
    <source>
        <dbReference type="Google" id="ProtNLM"/>
    </source>
</evidence>
<dbReference type="KEGG" id="fcs:TRV642_3830"/>
<evidence type="ECO:0000313" key="2">
    <source>
        <dbReference type="Proteomes" id="UP001152749"/>
    </source>
</evidence>
<dbReference type="Proteomes" id="UP001152749">
    <property type="component" value="Chromosome"/>
</dbReference>
<dbReference type="EMBL" id="OX336425">
    <property type="protein sequence ID" value="CAI2768578.1"/>
    <property type="molecule type" value="Genomic_DNA"/>
</dbReference>
<protein>
    <recommendedName>
        <fullName evidence="3">MACPF domain-containing protein</fullName>
    </recommendedName>
</protein>
<reference evidence="1" key="1">
    <citation type="submission" date="2022-09" db="EMBL/GenBank/DDBJ databases">
        <authorList>
            <person name="Duchaud E."/>
        </authorList>
    </citation>
    <scope>NUCLEOTIDE SEQUENCE</scope>
    <source>
        <strain evidence="1">TRV642</strain>
    </source>
</reference>